<dbReference type="EnsemblBacteria" id="ABK78270">
    <property type="protein sequence ID" value="ABK78270"/>
    <property type="gene ID" value="CENSYa_1652"/>
</dbReference>
<dbReference type="PRINTS" id="PR00377">
    <property type="entry name" value="IMPHPHTASES"/>
</dbReference>
<feature type="binding site" evidence="1">
    <location>
        <position position="85"/>
    </location>
    <ligand>
        <name>Mg(2+)</name>
        <dbReference type="ChEBI" id="CHEBI:18420"/>
        <label>1</label>
        <note>catalytic</note>
    </ligand>
</feature>
<feature type="binding site" evidence="1">
    <location>
        <position position="86"/>
    </location>
    <ligand>
        <name>Mg(2+)</name>
        <dbReference type="ChEBI" id="CHEBI:18420"/>
        <label>1</label>
        <note>catalytic</note>
    </ligand>
</feature>
<comment type="cofactor">
    <cofactor evidence="1">
        <name>Mg(2+)</name>
        <dbReference type="ChEBI" id="CHEBI:18420"/>
    </cofactor>
</comment>
<dbReference type="InterPro" id="IPR000760">
    <property type="entry name" value="Inositol_monophosphatase-like"/>
</dbReference>
<dbReference type="GO" id="GO:0006020">
    <property type="term" value="P:inositol metabolic process"/>
    <property type="evidence" value="ECO:0007669"/>
    <property type="project" value="TreeGrafter"/>
</dbReference>
<feature type="binding site" evidence="1">
    <location>
        <position position="83"/>
    </location>
    <ligand>
        <name>Mg(2+)</name>
        <dbReference type="ChEBI" id="CHEBI:18420"/>
        <label>1</label>
        <note>catalytic</note>
    </ligand>
</feature>
<feature type="binding site" evidence="1">
    <location>
        <position position="65"/>
    </location>
    <ligand>
        <name>Mg(2+)</name>
        <dbReference type="ChEBI" id="CHEBI:18420"/>
        <label>1</label>
        <note>catalytic</note>
    </ligand>
</feature>
<dbReference type="EC" id="3.1.3.25" evidence="2"/>
<dbReference type="Pfam" id="PF00459">
    <property type="entry name" value="Inositol_P"/>
    <property type="match status" value="1"/>
</dbReference>
<dbReference type="Gene3D" id="3.40.190.80">
    <property type="match status" value="1"/>
</dbReference>
<dbReference type="AlphaFoldDB" id="A0RY53"/>
<proteinExistence type="predicted"/>
<organism evidence="2 3">
    <name type="scientific">Cenarchaeum symbiosum (strain A)</name>
    <dbReference type="NCBI Taxonomy" id="414004"/>
    <lineage>
        <taxon>Archaea</taxon>
        <taxon>Nitrososphaerota</taxon>
        <taxon>Candidatus Cenarchaeales</taxon>
        <taxon>Candidatus Cenarchaeaceae</taxon>
        <taxon>Candidatus Cenarchaeum</taxon>
    </lineage>
</organism>
<keyword evidence="1" id="KW-0460">Magnesium</keyword>
<dbReference type="Gene3D" id="3.30.540.10">
    <property type="entry name" value="Fructose-1,6-Bisphosphatase, subunit A, domain 1"/>
    <property type="match status" value="1"/>
</dbReference>
<dbReference type="GO" id="GO:0008934">
    <property type="term" value="F:inositol monophosphate 1-phosphatase activity"/>
    <property type="evidence" value="ECO:0007669"/>
    <property type="project" value="TreeGrafter"/>
</dbReference>
<dbReference type="KEGG" id="csy:CENSYa_1652"/>
<dbReference type="FunFam" id="3.30.540.10:FF:000027">
    <property type="entry name" value="Fructose-1,6-bisphosphatase/inositol-1-monophosphatase"/>
    <property type="match status" value="1"/>
</dbReference>
<evidence type="ECO:0000256" key="1">
    <source>
        <dbReference type="PIRSR" id="PIRSR600760-2"/>
    </source>
</evidence>
<evidence type="ECO:0000313" key="3">
    <source>
        <dbReference type="Proteomes" id="UP000000758"/>
    </source>
</evidence>
<dbReference type="GO" id="GO:0007165">
    <property type="term" value="P:signal transduction"/>
    <property type="evidence" value="ECO:0007669"/>
    <property type="project" value="TreeGrafter"/>
</dbReference>
<sequence length="271" mass="28544">MLEHLKEASRLVGEAIKGMPGTERAAGDFGRGAGGDVSRRIDMVAEEAVLDYLRGSGVECTVLGEECGRIQIGDDPRGFVIMDAIDGSANAVRGLPFFCCSLAFAEDNRLSTITDGVVADLSAGDTYWASKGRGAFCNGSPMQVHRGGLPYRIVGINTSGAGPELMGRLQHVYGNHNHTRHLGANALEMALLAAGLMDVFIDFRGKIRIQDAAAGCLLVREAGGIVLDENLKELDSALDYSVRLSFAAASDRAVLDTVLTGDGSSPWTGLG</sequence>
<dbReference type="STRING" id="414004.CENSYa_1652"/>
<feature type="binding site" evidence="1">
    <location>
        <position position="211"/>
    </location>
    <ligand>
        <name>Mg(2+)</name>
        <dbReference type="ChEBI" id="CHEBI:18420"/>
        <label>1</label>
        <note>catalytic</note>
    </ligand>
</feature>
<keyword evidence="1" id="KW-0479">Metal-binding</keyword>
<dbReference type="EMBL" id="DP000238">
    <property type="protein sequence ID" value="ABK78270.1"/>
    <property type="molecule type" value="Genomic_DNA"/>
</dbReference>
<name>A0RY53_CENSY</name>
<dbReference type="GO" id="GO:0042132">
    <property type="term" value="F:fructose 1,6-bisphosphate 1-phosphatase activity"/>
    <property type="evidence" value="ECO:0007669"/>
    <property type="project" value="UniProtKB-EC"/>
</dbReference>
<keyword evidence="2" id="KW-0378">Hydrolase</keyword>
<keyword evidence="3" id="KW-1185">Reference proteome</keyword>
<evidence type="ECO:0000313" key="2">
    <source>
        <dbReference type="EMBL" id="ABK78270.1"/>
    </source>
</evidence>
<accession>A0RY53</accession>
<dbReference type="Proteomes" id="UP000000758">
    <property type="component" value="Chromosome"/>
</dbReference>
<dbReference type="PANTHER" id="PTHR20854:SF4">
    <property type="entry name" value="INOSITOL-1-MONOPHOSPHATASE-RELATED"/>
    <property type="match status" value="1"/>
</dbReference>
<dbReference type="EC" id="3.1.3.11" evidence="2"/>
<protein>
    <submittedName>
        <fullName evidence="2">Archaeal fructose-1,6-bisphosphatase</fullName>
        <ecNumber evidence="2">3.1.3.11</ecNumber>
        <ecNumber evidence="2">3.1.3.25</ecNumber>
    </submittedName>
</protein>
<dbReference type="PANTHER" id="PTHR20854">
    <property type="entry name" value="INOSITOL MONOPHOSPHATASE"/>
    <property type="match status" value="1"/>
</dbReference>
<dbReference type="HOGENOM" id="CLU_044118_5_0_2"/>
<dbReference type="GO" id="GO:0046872">
    <property type="term" value="F:metal ion binding"/>
    <property type="evidence" value="ECO:0007669"/>
    <property type="project" value="UniProtKB-KW"/>
</dbReference>
<reference evidence="2 3" key="1">
    <citation type="journal article" date="2006" name="Proc. Natl. Acad. Sci. U.S.A.">
        <title>Genomic analysis of the uncultivated marine crenarchaeote Cenarchaeum symbiosum.</title>
        <authorList>
            <person name="Hallam S.J."/>
            <person name="Konstantinidis K.T."/>
            <person name="Putnam N."/>
            <person name="Schleper C."/>
            <person name="Watanabe Y."/>
            <person name="Sugahara J."/>
            <person name="Preston C."/>
            <person name="de la Torre J."/>
            <person name="Richardson P.M."/>
            <person name="DeLong E.F."/>
        </authorList>
    </citation>
    <scope>NUCLEOTIDE SEQUENCE [LARGE SCALE GENOMIC DNA]</scope>
    <source>
        <strain evidence="3">A</strain>
    </source>
</reference>
<dbReference type="SUPFAM" id="SSF56655">
    <property type="entry name" value="Carbohydrate phosphatase"/>
    <property type="match status" value="1"/>
</dbReference>
<gene>
    <name evidence="2" type="ordered locus">CENSYa_1652</name>
</gene>
<dbReference type="PATRIC" id="fig|414004.10.peg.1507"/>